<dbReference type="EMBL" id="PZFK01000020">
    <property type="protein sequence ID" value="PTI28981.1"/>
    <property type="molecule type" value="Genomic_DNA"/>
</dbReference>
<dbReference type="InterPro" id="IPR004260">
    <property type="entry name" value="Pyr-dimer_DNA_glycosylase"/>
</dbReference>
<dbReference type="Proteomes" id="UP000241209">
    <property type="component" value="Unassembled WGS sequence"/>
</dbReference>
<dbReference type="RefSeq" id="WP_107537465.1">
    <property type="nucleotide sequence ID" value="NZ_BMDF01000002.1"/>
</dbReference>
<dbReference type="GeneID" id="64116257"/>
<reference evidence="1 2" key="1">
    <citation type="journal article" date="2016" name="Front. Microbiol.">
        <title>Comprehensive Phylogenetic Analysis of Bovine Non-aureus Staphylococci Species Based on Whole-Genome Sequencing.</title>
        <authorList>
            <person name="Naushad S."/>
            <person name="Barkema H.W."/>
            <person name="Luby C."/>
            <person name="Condas L.A."/>
            <person name="Nobrega D.B."/>
            <person name="Carson D.A."/>
            <person name="De Buck J."/>
        </authorList>
    </citation>
    <scope>NUCLEOTIDE SEQUENCE [LARGE SCALE GENOMIC DNA]</scope>
    <source>
        <strain evidence="1 2">SNUC 2204</strain>
    </source>
</reference>
<protein>
    <submittedName>
        <fullName evidence="1">Uncharacterized protein</fullName>
    </submittedName>
</protein>
<accession>A0A2T4PRV8</accession>
<dbReference type="OrthoDB" id="2389007at2"/>
<proteinExistence type="predicted"/>
<comment type="caution">
    <text evidence="1">The sequence shown here is derived from an EMBL/GenBank/DDBJ whole genome shotgun (WGS) entry which is preliminary data.</text>
</comment>
<dbReference type="Pfam" id="PF03013">
    <property type="entry name" value="Pyr_excise"/>
    <property type="match status" value="1"/>
</dbReference>
<dbReference type="STRING" id="1167632.GCA_000286335_01598"/>
<name>A0A2T4PRV8_9STAP</name>
<dbReference type="AlphaFoldDB" id="A0A2T4PRV8"/>
<organism evidence="1 2">
    <name type="scientific">Mammaliicoccus vitulinus</name>
    <dbReference type="NCBI Taxonomy" id="71237"/>
    <lineage>
        <taxon>Bacteria</taxon>
        <taxon>Bacillati</taxon>
        <taxon>Bacillota</taxon>
        <taxon>Bacilli</taxon>
        <taxon>Bacillales</taxon>
        <taxon>Staphylococcaceae</taxon>
        <taxon>Mammaliicoccus</taxon>
    </lineage>
</organism>
<sequence length="157" mass="18501">MQIFRVSEDHEISAKFLDNRRLSKQVLELYQIINVCLAKLGYIKGDTRYLNHPIVKHVFNNGQPYLLDAYQLLLEMDKEHKRRGGKRSLEFEHKIQTMGEVINLALQDGVLSNEKLPPFYVYGDCKLLSDKAYLEYQKLLYLKWAQDNIAPRCNVRR</sequence>
<evidence type="ECO:0000313" key="2">
    <source>
        <dbReference type="Proteomes" id="UP000241209"/>
    </source>
</evidence>
<gene>
    <name evidence="1" type="ORF">BU072_09830</name>
</gene>
<evidence type="ECO:0000313" key="1">
    <source>
        <dbReference type="EMBL" id="PTI28981.1"/>
    </source>
</evidence>